<gene>
    <name evidence="4" type="ORF">PAUS00366_LOCUS22703</name>
</gene>
<proteinExistence type="predicted"/>
<feature type="region of interest" description="Disordered" evidence="1">
    <location>
        <begin position="294"/>
        <end position="325"/>
    </location>
</feature>
<protein>
    <recommendedName>
        <fullName evidence="3">FAS1 domain-containing protein</fullName>
    </recommendedName>
</protein>
<feature type="chain" id="PRO_5030582497" description="FAS1 domain-containing protein" evidence="2">
    <location>
        <begin position="26"/>
        <end position="355"/>
    </location>
</feature>
<evidence type="ECO:0000313" key="4">
    <source>
        <dbReference type="EMBL" id="CAE0729918.1"/>
    </source>
</evidence>
<dbReference type="SUPFAM" id="SSF82153">
    <property type="entry name" value="FAS1 domain"/>
    <property type="match status" value="1"/>
</dbReference>
<dbReference type="InterPro" id="IPR000782">
    <property type="entry name" value="FAS1_domain"/>
</dbReference>
<dbReference type="Gene3D" id="2.30.180.10">
    <property type="entry name" value="FAS1 domain"/>
    <property type="match status" value="1"/>
</dbReference>
<accession>A0A7S4EQN5</accession>
<feature type="region of interest" description="Disordered" evidence="1">
    <location>
        <begin position="257"/>
        <end position="276"/>
    </location>
</feature>
<sequence>MKTSPPTAFALIVLFLMAIYAPTRTEAVCDSTATPTAGDVTTMSIDEIACDPTYAATFGRLCALLKRTGLNETLSRNSTTDFFVFAPTNGAFVNARATAGVTTPQITKTLQYHVSNNSTDVVCGERKVSVLTHNGMTKSSITRCATDGRKLGQTGNTRTPRPLSPLPDFVSPTLGSETAITACNGLIRAIDQVLGFGPVIYNYGNMAPCSFYSKSCKGAKSAKSRYPRIQGNEQNVNGLNFDSISLVNTKAKKSSKAWGGWQQRQRQQQLNNQQAASPSLQYLYDRHFVRNYPPKNPKYGKYHGKSAKKYKYGKRRLRGSRQEPLELALEDEQDVVYSPYEPEQVEYQEGHDYYQ</sequence>
<name>A0A7S4EQN5_9STRA</name>
<feature type="compositionally biased region" description="Basic residues" evidence="1">
    <location>
        <begin position="298"/>
        <end position="319"/>
    </location>
</feature>
<dbReference type="AlphaFoldDB" id="A0A7S4EQN5"/>
<dbReference type="EMBL" id="HBIX01034730">
    <property type="protein sequence ID" value="CAE0729918.1"/>
    <property type="molecule type" value="Transcribed_RNA"/>
</dbReference>
<feature type="signal peptide" evidence="2">
    <location>
        <begin position="1"/>
        <end position="25"/>
    </location>
</feature>
<feature type="domain" description="FAS1" evidence="3">
    <location>
        <begin position="42"/>
        <end position="194"/>
    </location>
</feature>
<feature type="compositionally biased region" description="Low complexity" evidence="1">
    <location>
        <begin position="262"/>
        <end position="274"/>
    </location>
</feature>
<evidence type="ECO:0000256" key="2">
    <source>
        <dbReference type="SAM" id="SignalP"/>
    </source>
</evidence>
<dbReference type="PROSITE" id="PS50213">
    <property type="entry name" value="FAS1"/>
    <property type="match status" value="1"/>
</dbReference>
<feature type="region of interest" description="Disordered" evidence="1">
    <location>
        <begin position="147"/>
        <end position="168"/>
    </location>
</feature>
<evidence type="ECO:0000256" key="1">
    <source>
        <dbReference type="SAM" id="MobiDB-lite"/>
    </source>
</evidence>
<evidence type="ECO:0000259" key="3">
    <source>
        <dbReference type="PROSITE" id="PS50213"/>
    </source>
</evidence>
<dbReference type="InterPro" id="IPR036378">
    <property type="entry name" value="FAS1_dom_sf"/>
</dbReference>
<organism evidence="4">
    <name type="scientific">Pseudo-nitzschia australis</name>
    <dbReference type="NCBI Taxonomy" id="44445"/>
    <lineage>
        <taxon>Eukaryota</taxon>
        <taxon>Sar</taxon>
        <taxon>Stramenopiles</taxon>
        <taxon>Ochrophyta</taxon>
        <taxon>Bacillariophyta</taxon>
        <taxon>Bacillariophyceae</taxon>
        <taxon>Bacillariophycidae</taxon>
        <taxon>Bacillariales</taxon>
        <taxon>Bacillariaceae</taxon>
        <taxon>Pseudo-nitzschia</taxon>
    </lineage>
</organism>
<keyword evidence="2" id="KW-0732">Signal</keyword>
<reference evidence="4" key="1">
    <citation type="submission" date="2021-01" db="EMBL/GenBank/DDBJ databases">
        <authorList>
            <person name="Corre E."/>
            <person name="Pelletier E."/>
            <person name="Niang G."/>
            <person name="Scheremetjew M."/>
            <person name="Finn R."/>
            <person name="Kale V."/>
            <person name="Holt S."/>
            <person name="Cochrane G."/>
            <person name="Meng A."/>
            <person name="Brown T."/>
            <person name="Cohen L."/>
        </authorList>
    </citation>
    <scope>NUCLEOTIDE SEQUENCE</scope>
    <source>
        <strain evidence="4">10249 10 AB</strain>
    </source>
</reference>
<dbReference type="Pfam" id="PF02469">
    <property type="entry name" value="Fasciclin"/>
    <property type="match status" value="1"/>
</dbReference>